<dbReference type="InterPro" id="IPR025420">
    <property type="entry name" value="DUF4143"/>
</dbReference>
<name>A0A235BY73_UNCW3</name>
<evidence type="ECO:0000313" key="4">
    <source>
        <dbReference type="Proteomes" id="UP000215215"/>
    </source>
</evidence>
<dbReference type="AlphaFoldDB" id="A0A235BY73"/>
<organism evidence="3 4">
    <name type="scientific">candidate division WOR-3 bacterium JGI_Cruoil_03_44_89</name>
    <dbReference type="NCBI Taxonomy" id="1973748"/>
    <lineage>
        <taxon>Bacteria</taxon>
        <taxon>Bacteria division WOR-3</taxon>
    </lineage>
</organism>
<sequence>MEQWELLEQNPWWDDDSAVERDGKILEFEKSKLNWIPRIFDQIDFTHPRVYTIRGPRQVGKTTLQKLLIRRLINGERISPRAILYYSLDFVHSYREIADIYRTFKDFAEKDGIKRTFVFLDEITSVIDWQKAIKHLIDIGTAQNTTFILTGSSAIDIKRGTERMPGRRGGGRELDKVLLPLSFRDYLDIKMGKVLFPVMDIEDMLNFREQDLGEYKIYYHKIQSTFEDFSRVGGFPHAIDTFLEHGKVSDEIYDTLFSVIVSDIEKMKMSRVILGQTMRRIYELMGSRWSWQGLAKGMDVGSFHTVRGYIETLADSYILSVLYFWNTARNKSAPKKEKKVYLIDPLIYHIFANSYGVNHATFREPSLFSRLVENTVFSHLLRTQEETLSEGLAYLQNIFYWYSNGGNEIDFLVRKGNSLLPVEVKYQSRITPANYTTLKRVFKRGIVLTKDAFFSTGNIVGIPVSIFLSILGKK</sequence>
<gene>
    <name evidence="3" type="ORF">CH333_01755</name>
</gene>
<evidence type="ECO:0000256" key="1">
    <source>
        <dbReference type="SAM" id="Phobius"/>
    </source>
</evidence>
<dbReference type="InterPro" id="IPR003593">
    <property type="entry name" value="AAA+_ATPase"/>
</dbReference>
<keyword evidence="1" id="KW-0472">Membrane</keyword>
<dbReference type="PANTHER" id="PTHR33295:SF18">
    <property type="entry name" value="AAA+ ATPASE DOMAIN-CONTAINING PROTEIN"/>
    <property type="match status" value="1"/>
</dbReference>
<dbReference type="EMBL" id="NOZQ01000030">
    <property type="protein sequence ID" value="OYD17174.1"/>
    <property type="molecule type" value="Genomic_DNA"/>
</dbReference>
<feature type="domain" description="AAA+ ATPase" evidence="2">
    <location>
        <begin position="47"/>
        <end position="170"/>
    </location>
</feature>
<evidence type="ECO:0000313" key="3">
    <source>
        <dbReference type="EMBL" id="OYD17174.1"/>
    </source>
</evidence>
<dbReference type="SUPFAM" id="SSF52540">
    <property type="entry name" value="P-loop containing nucleoside triphosphate hydrolases"/>
    <property type="match status" value="1"/>
</dbReference>
<dbReference type="SMART" id="SM00382">
    <property type="entry name" value="AAA"/>
    <property type="match status" value="1"/>
</dbReference>
<dbReference type="Pfam" id="PF13635">
    <property type="entry name" value="DUF4143"/>
    <property type="match status" value="1"/>
</dbReference>
<evidence type="ECO:0000259" key="2">
    <source>
        <dbReference type="SMART" id="SM00382"/>
    </source>
</evidence>
<protein>
    <recommendedName>
        <fullName evidence="2">AAA+ ATPase domain-containing protein</fullName>
    </recommendedName>
</protein>
<keyword evidence="1" id="KW-1133">Transmembrane helix</keyword>
<proteinExistence type="predicted"/>
<dbReference type="InterPro" id="IPR041682">
    <property type="entry name" value="AAA_14"/>
</dbReference>
<dbReference type="Pfam" id="PF13173">
    <property type="entry name" value="AAA_14"/>
    <property type="match status" value="1"/>
</dbReference>
<accession>A0A235BY73</accession>
<dbReference type="Gene3D" id="3.40.50.300">
    <property type="entry name" value="P-loop containing nucleotide triphosphate hydrolases"/>
    <property type="match status" value="1"/>
</dbReference>
<dbReference type="InterPro" id="IPR027417">
    <property type="entry name" value="P-loop_NTPase"/>
</dbReference>
<reference evidence="3 4" key="1">
    <citation type="submission" date="2017-07" db="EMBL/GenBank/DDBJ databases">
        <title>Recovery of genomes from metagenomes via a dereplication, aggregation, and scoring strategy.</title>
        <authorList>
            <person name="Sieber C.M."/>
            <person name="Probst A.J."/>
            <person name="Sharrar A."/>
            <person name="Thomas B.C."/>
            <person name="Hess M."/>
            <person name="Tringe S.G."/>
            <person name="Banfield J.F."/>
        </authorList>
    </citation>
    <scope>NUCLEOTIDE SEQUENCE [LARGE SCALE GENOMIC DNA]</scope>
    <source>
        <strain evidence="3">JGI_Cruoil_03_44_89</strain>
    </source>
</reference>
<dbReference type="PANTHER" id="PTHR33295">
    <property type="entry name" value="ATPASE"/>
    <property type="match status" value="1"/>
</dbReference>
<keyword evidence="1" id="KW-0812">Transmembrane</keyword>
<dbReference type="Proteomes" id="UP000215215">
    <property type="component" value="Unassembled WGS sequence"/>
</dbReference>
<comment type="caution">
    <text evidence="3">The sequence shown here is derived from an EMBL/GenBank/DDBJ whole genome shotgun (WGS) entry which is preliminary data.</text>
</comment>
<feature type="transmembrane region" description="Helical" evidence="1">
    <location>
        <begin position="452"/>
        <end position="471"/>
    </location>
</feature>